<reference evidence="3 4" key="1">
    <citation type="submission" date="2018-06" db="EMBL/GenBank/DDBJ databases">
        <title>Genomic Encyclopedia of Archaeal and Bacterial Type Strains, Phase II (KMG-II): from individual species to whole genera.</title>
        <authorList>
            <person name="Goeker M."/>
        </authorList>
    </citation>
    <scope>NUCLEOTIDE SEQUENCE [LARGE SCALE GENOMIC DNA]</scope>
    <source>
        <strain evidence="3 4">DSM 13087</strain>
    </source>
</reference>
<keyword evidence="4" id="KW-1185">Reference proteome</keyword>
<feature type="repeat" description="TPR" evidence="1">
    <location>
        <begin position="477"/>
        <end position="510"/>
    </location>
</feature>
<comment type="caution">
    <text evidence="3">The sequence shown here is derived from an EMBL/GenBank/DDBJ whole genome shotgun (WGS) entry which is preliminary data.</text>
</comment>
<dbReference type="Gene3D" id="1.25.40.10">
    <property type="entry name" value="Tetratricopeptide repeat domain"/>
    <property type="match status" value="3"/>
</dbReference>
<dbReference type="EMBL" id="QKZQ01000003">
    <property type="protein sequence ID" value="PZX46562.1"/>
    <property type="molecule type" value="Genomic_DNA"/>
</dbReference>
<dbReference type="STRING" id="121821.GCA_001870675_03086"/>
<proteinExistence type="predicted"/>
<sequence>MTPSSSFTRIIAIAALCIPTFLQPVAAQDGATLPPGLASAFLTGRVAVASEDFARMAQSYDTALQADPENETFRELAMQGWLLSGDFARAAELAAQAAASGEMTQVAAVILQADEFKRGDYSAVIAALQDGRRSGPLTDAMGVAWAELGKGSMSDAVEAFEAAISERVELAPFALYQKALAHAFVGDMERAAQILSGEDGAEVSLSRRGVLAHLTILSQLGRFEQGQALADAIFGGTPDDDVAVLIDALQQEMSIPFATVTSASDGMAEVYFALGSALAGDRGDWLPIIYGQLALALRPDHGDAILLTGQLLERVGQYDLADQTYGLMPADNPQYLGAELGRANALYQSGQVDEAVERLVSLSAARADSILVHSSLGDMLRREERFAEAAEAYTRAIDLIDEVEARHWVLLYTRAIAYERTGEWDLAEPEFRRVLEFVPDEPQVLNYLGYSLIEKRRNLDEALDMIERAVAGDPESGYITDSLGWAYYRLGRYEEAVPVMERAVELLPRDPILNDHLGDVYWAVGRQREARFQWRRALSFAPHPDLDVDLVRRKLEIGKEPALEEFDTPQ</sequence>
<evidence type="ECO:0000313" key="4">
    <source>
        <dbReference type="Proteomes" id="UP000249364"/>
    </source>
</evidence>
<accession>A0A2W7S7M6</accession>
<organism evidence="3 4">
    <name type="scientific">Roseinatronobacter thiooxidans</name>
    <dbReference type="NCBI Taxonomy" id="121821"/>
    <lineage>
        <taxon>Bacteria</taxon>
        <taxon>Pseudomonadati</taxon>
        <taxon>Pseudomonadota</taxon>
        <taxon>Alphaproteobacteria</taxon>
        <taxon>Rhodobacterales</taxon>
        <taxon>Paracoccaceae</taxon>
        <taxon>Roseinatronobacter</taxon>
    </lineage>
</organism>
<protein>
    <submittedName>
        <fullName evidence="3">Tetratricopeptide repeat protein</fullName>
    </submittedName>
</protein>
<dbReference type="InterPro" id="IPR011990">
    <property type="entry name" value="TPR-like_helical_dom_sf"/>
</dbReference>
<evidence type="ECO:0000256" key="1">
    <source>
        <dbReference type="PROSITE-ProRule" id="PRU00339"/>
    </source>
</evidence>
<gene>
    <name evidence="3" type="ORF">LY56_00762</name>
</gene>
<dbReference type="PANTHER" id="PTHR12558">
    <property type="entry name" value="CELL DIVISION CYCLE 16,23,27"/>
    <property type="match status" value="1"/>
</dbReference>
<dbReference type="RefSeq" id="WP_084386485.1">
    <property type="nucleotide sequence ID" value="NZ_MEHT01000045.1"/>
</dbReference>
<keyword evidence="1" id="KW-0802">TPR repeat</keyword>
<dbReference type="InterPro" id="IPR019734">
    <property type="entry name" value="TPR_rpt"/>
</dbReference>
<name>A0A2W7S7M6_9RHOB</name>
<evidence type="ECO:0000313" key="3">
    <source>
        <dbReference type="EMBL" id="PZX46562.1"/>
    </source>
</evidence>
<dbReference type="PROSITE" id="PS50005">
    <property type="entry name" value="TPR"/>
    <property type="match status" value="2"/>
</dbReference>
<evidence type="ECO:0000256" key="2">
    <source>
        <dbReference type="SAM" id="SignalP"/>
    </source>
</evidence>
<keyword evidence="2" id="KW-0732">Signal</keyword>
<dbReference type="Proteomes" id="UP000249364">
    <property type="component" value="Unassembled WGS sequence"/>
</dbReference>
<dbReference type="PANTHER" id="PTHR12558:SF13">
    <property type="entry name" value="CELL DIVISION CYCLE PROTEIN 27 HOMOLOG"/>
    <property type="match status" value="1"/>
</dbReference>
<feature type="chain" id="PRO_5016014107" evidence="2">
    <location>
        <begin position="28"/>
        <end position="570"/>
    </location>
</feature>
<dbReference type="AlphaFoldDB" id="A0A2W7S7M6"/>
<feature type="repeat" description="TPR" evidence="1">
    <location>
        <begin position="408"/>
        <end position="441"/>
    </location>
</feature>
<feature type="signal peptide" evidence="2">
    <location>
        <begin position="1"/>
        <end position="27"/>
    </location>
</feature>
<dbReference type="SUPFAM" id="SSF48452">
    <property type="entry name" value="TPR-like"/>
    <property type="match status" value="2"/>
</dbReference>
<dbReference type="OrthoDB" id="9766710at2"/>
<dbReference type="Pfam" id="PF13432">
    <property type="entry name" value="TPR_16"/>
    <property type="match status" value="2"/>
</dbReference>
<dbReference type="SMART" id="SM00028">
    <property type="entry name" value="TPR"/>
    <property type="match status" value="6"/>
</dbReference>